<dbReference type="AlphaFoldDB" id="A0A016TW87"/>
<feature type="region of interest" description="Disordered" evidence="1">
    <location>
        <begin position="39"/>
        <end position="66"/>
    </location>
</feature>
<organism evidence="2 3">
    <name type="scientific">Ancylostoma ceylanicum</name>
    <dbReference type="NCBI Taxonomy" id="53326"/>
    <lineage>
        <taxon>Eukaryota</taxon>
        <taxon>Metazoa</taxon>
        <taxon>Ecdysozoa</taxon>
        <taxon>Nematoda</taxon>
        <taxon>Chromadorea</taxon>
        <taxon>Rhabditida</taxon>
        <taxon>Rhabditina</taxon>
        <taxon>Rhabditomorpha</taxon>
        <taxon>Strongyloidea</taxon>
        <taxon>Ancylostomatidae</taxon>
        <taxon>Ancylostomatinae</taxon>
        <taxon>Ancylostoma</taxon>
    </lineage>
</organism>
<dbReference type="EMBL" id="JARK01001408">
    <property type="protein sequence ID" value="EYC07050.1"/>
    <property type="molecule type" value="Genomic_DNA"/>
</dbReference>
<feature type="compositionally biased region" description="Low complexity" evidence="1">
    <location>
        <begin position="42"/>
        <end position="55"/>
    </location>
</feature>
<keyword evidence="3" id="KW-1185">Reference proteome</keyword>
<name>A0A016TW87_9BILA</name>
<evidence type="ECO:0000313" key="3">
    <source>
        <dbReference type="Proteomes" id="UP000024635"/>
    </source>
</evidence>
<sequence>MLGYVLVSNKNDVISFGGDERFDDYLHERLRSEILFSSDAPSTSSGVCTGSSTESLSSDEKPKSSREIQESVKYPLPLSKQEVTHLFLPIISTFRSQKTIRCDSIYSMASDQVIILFRRLRSNYLLISVGNSEKLQQQFLDYVELGLEVNIGPLVGLLDTDPSSVTLGWNFLKSLAEKRCFHGDNKIKGRSISRSNKIESRGRTLCLIATSNIVLIAHSDPEIQILYFHQFIA</sequence>
<gene>
    <name evidence="2" type="primary">Acey_s0072.g665</name>
    <name evidence="2" type="ORF">Y032_0072g665</name>
</gene>
<evidence type="ECO:0000313" key="2">
    <source>
        <dbReference type="EMBL" id="EYC07050.1"/>
    </source>
</evidence>
<evidence type="ECO:0000256" key="1">
    <source>
        <dbReference type="SAM" id="MobiDB-lite"/>
    </source>
</evidence>
<accession>A0A016TW87</accession>
<dbReference type="Proteomes" id="UP000024635">
    <property type="component" value="Unassembled WGS sequence"/>
</dbReference>
<proteinExistence type="predicted"/>
<protein>
    <submittedName>
        <fullName evidence="2">Uncharacterized protein</fullName>
    </submittedName>
</protein>
<comment type="caution">
    <text evidence="2">The sequence shown here is derived from an EMBL/GenBank/DDBJ whole genome shotgun (WGS) entry which is preliminary data.</text>
</comment>
<reference evidence="3" key="1">
    <citation type="journal article" date="2015" name="Nat. Genet.">
        <title>The genome and transcriptome of the zoonotic hookworm Ancylostoma ceylanicum identify infection-specific gene families.</title>
        <authorList>
            <person name="Schwarz E.M."/>
            <person name="Hu Y."/>
            <person name="Antoshechkin I."/>
            <person name="Miller M.M."/>
            <person name="Sternberg P.W."/>
            <person name="Aroian R.V."/>
        </authorList>
    </citation>
    <scope>NUCLEOTIDE SEQUENCE</scope>
    <source>
        <strain evidence="3">HY135</strain>
    </source>
</reference>
<dbReference type="OrthoDB" id="5798453at2759"/>